<organism evidence="9 10">
    <name type="scientific">Dermatophagoides pteronyssinus</name>
    <name type="common">European house dust mite</name>
    <dbReference type="NCBI Taxonomy" id="6956"/>
    <lineage>
        <taxon>Eukaryota</taxon>
        <taxon>Metazoa</taxon>
        <taxon>Ecdysozoa</taxon>
        <taxon>Arthropoda</taxon>
        <taxon>Chelicerata</taxon>
        <taxon>Arachnida</taxon>
        <taxon>Acari</taxon>
        <taxon>Acariformes</taxon>
        <taxon>Sarcoptiformes</taxon>
        <taxon>Astigmata</taxon>
        <taxon>Psoroptidia</taxon>
        <taxon>Analgoidea</taxon>
        <taxon>Pyroglyphidae</taxon>
        <taxon>Dermatophagoidinae</taxon>
        <taxon>Dermatophagoides</taxon>
    </lineage>
</organism>
<dbReference type="PROSITE" id="PS50191">
    <property type="entry name" value="CRAL_TRIO"/>
    <property type="match status" value="2"/>
</dbReference>
<keyword evidence="6" id="KW-0862">Zinc</keyword>
<evidence type="ECO:0000313" key="10">
    <source>
        <dbReference type="Proteomes" id="UP000887458"/>
    </source>
</evidence>
<dbReference type="CDD" id="cd00170">
    <property type="entry name" value="SEC14"/>
    <property type="match status" value="2"/>
</dbReference>
<dbReference type="Pfam" id="PF05649">
    <property type="entry name" value="Peptidase_M13_N"/>
    <property type="match status" value="1"/>
</dbReference>
<reference evidence="9 10" key="2">
    <citation type="journal article" date="2022" name="Mol. Biol. Evol.">
        <title>Comparative Genomics Reveals Insights into the Divergent Evolution of Astigmatic Mites and Household Pest Adaptations.</title>
        <authorList>
            <person name="Xiong Q."/>
            <person name="Wan A.T."/>
            <person name="Liu X."/>
            <person name="Fung C.S."/>
            <person name="Xiao X."/>
            <person name="Malainual N."/>
            <person name="Hou J."/>
            <person name="Wang L."/>
            <person name="Wang M."/>
            <person name="Yang K.Y."/>
            <person name="Cui Y."/>
            <person name="Leung E.L."/>
            <person name="Nong W."/>
            <person name="Shin S.K."/>
            <person name="Au S.W."/>
            <person name="Jeong K.Y."/>
            <person name="Chew F.T."/>
            <person name="Hui J.H."/>
            <person name="Leung T.F."/>
            <person name="Tungtrongchitr A."/>
            <person name="Zhong N."/>
            <person name="Liu Z."/>
            <person name="Tsui S.K."/>
        </authorList>
    </citation>
    <scope>NUCLEOTIDE SEQUENCE [LARGE SCALE GENOMIC DNA]</scope>
    <source>
        <strain evidence="9">Derp</strain>
    </source>
</reference>
<dbReference type="InterPro" id="IPR008753">
    <property type="entry name" value="Peptidase_M13_N"/>
</dbReference>
<keyword evidence="7" id="KW-0482">Metalloprotease</keyword>
<dbReference type="PANTHER" id="PTHR11733">
    <property type="entry name" value="ZINC METALLOPROTEASE FAMILY M13 NEPRILYSIN-RELATED"/>
    <property type="match status" value="1"/>
</dbReference>
<name>A0ABQ8J8T4_DERPT</name>
<dbReference type="Gene3D" id="1.10.1380.10">
    <property type="entry name" value="Neutral endopeptidase , domain2"/>
    <property type="match status" value="1"/>
</dbReference>
<feature type="domain" description="CRAL-TRIO" evidence="8">
    <location>
        <begin position="369"/>
        <end position="491"/>
    </location>
</feature>
<evidence type="ECO:0000256" key="2">
    <source>
        <dbReference type="ARBA" id="ARBA00007357"/>
    </source>
</evidence>
<evidence type="ECO:0000259" key="8">
    <source>
        <dbReference type="PROSITE" id="PS50191"/>
    </source>
</evidence>
<protein>
    <submittedName>
        <fullName evidence="9">NEDD8 protease nep2</fullName>
    </submittedName>
</protein>
<dbReference type="InterPro" id="IPR018497">
    <property type="entry name" value="Peptidase_M13_C"/>
</dbReference>
<dbReference type="Pfam" id="PF00650">
    <property type="entry name" value="CRAL_TRIO"/>
    <property type="match status" value="2"/>
</dbReference>
<dbReference type="GO" id="GO:0006508">
    <property type="term" value="P:proteolysis"/>
    <property type="evidence" value="ECO:0007669"/>
    <property type="project" value="UniProtKB-KW"/>
</dbReference>
<dbReference type="InterPro" id="IPR036865">
    <property type="entry name" value="CRAL-TRIO_dom_sf"/>
</dbReference>
<comment type="similarity">
    <text evidence="2">Belongs to the peptidase M13 family.</text>
</comment>
<proteinExistence type="inferred from homology"/>
<dbReference type="PROSITE" id="PS51885">
    <property type="entry name" value="NEPRILYSIN"/>
    <property type="match status" value="1"/>
</dbReference>
<keyword evidence="3 9" id="KW-0645">Protease</keyword>
<dbReference type="Pfam" id="PF01431">
    <property type="entry name" value="Peptidase_M13"/>
    <property type="match status" value="1"/>
</dbReference>
<dbReference type="PRINTS" id="PR00786">
    <property type="entry name" value="NEPRILYSIN"/>
</dbReference>
<sequence>MTIVSSDSSDSSADAVEKLRKRFLETEIQIHPDEYHPIDIERIRHEDWSVKRFLIASNWNENLAFDSMRESYRWRQKFGLHNRSDQSFPREFWQLSGVEIIKTIDGQFVVVEVLRYQKKFNQLQQLQLEFIGHCLEKIDRQAGENGFIALKDLTDARHHNVNFELIEFQMIVSDYFPGGLKQIWLVNCPWIVRPFLPIVVNFLYPKFRQLIQYLELKNVRQLFEPENLPKTLGGSRTTAIDDGDEQQSSMVKIENTKPLAYMANELESIVKLRQRFLQEEVEKNPGLYHEIDVKRIGEEEWEVRRFLIEYNCDMQVAFDAMIRCYRWKKEFGVHDRKDDMFPKELWELADCARAKDGTFVQMEAFRNQRTYKELKELPKQFIAHMLERVDRMAGQSGFIMLIDAGGAGPSNVNMDLIKFKMTIVENYPSSLKKILIVDLPWILNPVMTIIINFLNPKLKEILTYQKSKELLEMMERNELPESLGGTRSKPNIPENLIPLAYMADKLDLTDKFVDTFYKLPVDRYLINNQFDSYRLCNNDDDNKRWQIESLSFETIFDQQKLQTIELDQNDYSFVHVSMISSINNLFIDTSSSSTSDRIYFITDQGSIIGVDYLDGKKLKKLFQIPDYDRRHSFASLAFLSDRSSVIICHSKRFDSNNFVTNLLIIQRNFPDEIWTLTTLIPFDYRHDSTDDNQQQQQQSSHMFLFNTGDSIDDTTISIILGSIIKINRDQSQQQTKNEFKSCFVSSLHWLTIDKQQNEIIIQNYHQLVENGLKSDWPKYVAIHNDNLIVISNGRMKFFNRIIDGSIVPESISNELNIISEEKEFDAGDLINRNQKSDQHHDDNNLLELEDCDLPDFYDCLIMTVFKNKSGQILNEIDLTSHQWICQIPNNVDNHHRLPFFVIRHDVDAFIYEIDIDDDRFEPKHIGVFDAFGYIQASRMEKRFITMLAAKNNKDAKIEWKYAVIAESLQKLSVYWKNNQNQTSSNNGYHSIIQLLNQQHHNDHRKDYIQGLYASSTTTNQSSIIFNNNQKNIQTKTTMFVCLNRFCCFRNPPWWNRRTRLERLLCAVTAITLMMCIAMSISLAMVPTDVCLSKGCVRAASELITNMNELVSPCDDFYQFACGGWIKNQVIPDDRTTVSVFSLLQDELNHKLRVLVESKGTPEEPEFFDSMRNMYRSCLNLTAIEKAGDTPLHLALKRFGGWPVVVGSQNWNETNFDWIDTLIKFRELGFTHDILMDLSVTPDFRNNTRHIIDLDQTSLGMPDRNYYNNGLNDSSVAAYYKLMVDSAVFLGANRTVAEKEMLDALQFETTLAAYCLPREERRNMSSLYNKMNIKQIQKLAPNIHWEKYFNSLLGIKITDNDDIIVNVPKFLTQLDQLLQTTDKKLLANYMMWRVVLQSFSMLGKRWRELIQEFNTVVTGQAREEPRWEQCISSLTNSLGISLSSLYVRHHFKGNSKERALEMVGYIHREFMKILDRVEWMDDQTRQRARDKALAIRPYIGYPNELLNNTEIELFYQGLKFVKDDYFSNVQTLRKWSTDLAFGFLRKLNKKGDWRKHGKSAVVNAYYNIIENSIEFPAGILQGAFFSSDRPNYLNFGAIGFVIGHEITHGFDDKGRQFDKNGNNVNWWEPETDKNFKERTKCIIEQYGNYTVPENGLKVNGVNTQGENIADNGGIKEAFRAYQEYVKDNGEEPSLPGLKYTPKQLFWISAANIWCGKYRPEVLKLRLQAGSHSPAQFRVIGTVSNLEEFGETFGCPPGSPMRPAKKCSV</sequence>
<evidence type="ECO:0000256" key="5">
    <source>
        <dbReference type="ARBA" id="ARBA00022801"/>
    </source>
</evidence>
<dbReference type="SMART" id="SM00516">
    <property type="entry name" value="SEC14"/>
    <property type="match status" value="2"/>
</dbReference>
<dbReference type="InterPro" id="IPR001251">
    <property type="entry name" value="CRAL-TRIO_dom"/>
</dbReference>
<dbReference type="PANTHER" id="PTHR11733:SF224">
    <property type="entry name" value="NEPRILYSIN-2"/>
    <property type="match status" value="1"/>
</dbReference>
<dbReference type="InterPro" id="IPR024079">
    <property type="entry name" value="MetalloPept_cat_dom_sf"/>
</dbReference>
<dbReference type="Proteomes" id="UP000887458">
    <property type="component" value="Unassembled WGS sequence"/>
</dbReference>
<feature type="non-terminal residue" evidence="9">
    <location>
        <position position="1767"/>
    </location>
</feature>
<evidence type="ECO:0000256" key="6">
    <source>
        <dbReference type="ARBA" id="ARBA00022833"/>
    </source>
</evidence>
<feature type="domain" description="CRAL-TRIO" evidence="8">
    <location>
        <begin position="68"/>
        <end position="240"/>
    </location>
</feature>
<dbReference type="SUPFAM" id="SSF55486">
    <property type="entry name" value="Metalloproteases ('zincins'), catalytic domain"/>
    <property type="match status" value="1"/>
</dbReference>
<keyword evidence="4" id="KW-0479">Metal-binding</keyword>
<dbReference type="CDD" id="cd08662">
    <property type="entry name" value="M13"/>
    <property type="match status" value="1"/>
</dbReference>
<gene>
    <name evidence="9" type="primary">Nep2_4</name>
    <name evidence="9" type="ORF">DERP_011112</name>
</gene>
<dbReference type="InterPro" id="IPR036273">
    <property type="entry name" value="CRAL/TRIO_N_dom_sf"/>
</dbReference>
<dbReference type="InterPro" id="IPR000718">
    <property type="entry name" value="Peptidase_M13"/>
</dbReference>
<dbReference type="Gene3D" id="3.40.390.10">
    <property type="entry name" value="Collagenase (Catalytic Domain)"/>
    <property type="match status" value="1"/>
</dbReference>
<keyword evidence="10" id="KW-1185">Reference proteome</keyword>
<dbReference type="EMBL" id="NJHN03000061">
    <property type="protein sequence ID" value="KAH9419017.1"/>
    <property type="molecule type" value="Genomic_DNA"/>
</dbReference>
<comment type="caution">
    <text evidence="9">The sequence shown here is derived from an EMBL/GenBank/DDBJ whole genome shotgun (WGS) entry which is preliminary data.</text>
</comment>
<evidence type="ECO:0000256" key="1">
    <source>
        <dbReference type="ARBA" id="ARBA00001947"/>
    </source>
</evidence>
<keyword evidence="5" id="KW-0378">Hydrolase</keyword>
<evidence type="ECO:0000256" key="3">
    <source>
        <dbReference type="ARBA" id="ARBA00022670"/>
    </source>
</evidence>
<accession>A0ABQ8J8T4</accession>
<dbReference type="SUPFAM" id="SSF52087">
    <property type="entry name" value="CRAL/TRIO domain"/>
    <property type="match status" value="2"/>
</dbReference>
<comment type="cofactor">
    <cofactor evidence="1">
        <name>Zn(2+)</name>
        <dbReference type="ChEBI" id="CHEBI:29105"/>
    </cofactor>
</comment>
<dbReference type="SUPFAM" id="SSF46938">
    <property type="entry name" value="CRAL/TRIO N-terminal domain"/>
    <property type="match status" value="2"/>
</dbReference>
<dbReference type="Gene3D" id="3.40.525.10">
    <property type="entry name" value="CRAL-TRIO lipid binding domain"/>
    <property type="match status" value="2"/>
</dbReference>
<dbReference type="GO" id="GO:0008233">
    <property type="term" value="F:peptidase activity"/>
    <property type="evidence" value="ECO:0007669"/>
    <property type="project" value="UniProtKB-KW"/>
</dbReference>
<evidence type="ECO:0000313" key="9">
    <source>
        <dbReference type="EMBL" id="KAH9419017.1"/>
    </source>
</evidence>
<dbReference type="InterPro" id="IPR042089">
    <property type="entry name" value="Peptidase_M13_dom_2"/>
</dbReference>
<evidence type="ECO:0000256" key="4">
    <source>
        <dbReference type="ARBA" id="ARBA00022723"/>
    </source>
</evidence>
<evidence type="ECO:0000256" key="7">
    <source>
        <dbReference type="ARBA" id="ARBA00023049"/>
    </source>
</evidence>
<reference evidence="9 10" key="1">
    <citation type="journal article" date="2018" name="J. Allergy Clin. Immunol.">
        <title>High-quality assembly of Dermatophagoides pteronyssinus genome and transcriptome reveals a wide range of novel allergens.</title>
        <authorList>
            <person name="Liu X.Y."/>
            <person name="Yang K.Y."/>
            <person name="Wang M.Q."/>
            <person name="Kwok J.S."/>
            <person name="Zeng X."/>
            <person name="Yang Z."/>
            <person name="Xiao X.J."/>
            <person name="Lau C.P."/>
            <person name="Li Y."/>
            <person name="Huang Z.M."/>
            <person name="Ba J.G."/>
            <person name="Yim A.K."/>
            <person name="Ouyang C.Y."/>
            <person name="Ngai S.M."/>
            <person name="Chan T.F."/>
            <person name="Leung E.L."/>
            <person name="Liu L."/>
            <person name="Liu Z.G."/>
            <person name="Tsui S.K."/>
        </authorList>
    </citation>
    <scope>NUCLEOTIDE SEQUENCE [LARGE SCALE GENOMIC DNA]</scope>
    <source>
        <strain evidence="9">Derp</strain>
    </source>
</reference>